<dbReference type="Proteomes" id="UP001189429">
    <property type="component" value="Unassembled WGS sequence"/>
</dbReference>
<reference evidence="2" key="1">
    <citation type="submission" date="2023-10" db="EMBL/GenBank/DDBJ databases">
        <authorList>
            <person name="Chen Y."/>
            <person name="Shah S."/>
            <person name="Dougan E. K."/>
            <person name="Thang M."/>
            <person name="Chan C."/>
        </authorList>
    </citation>
    <scope>NUCLEOTIDE SEQUENCE [LARGE SCALE GENOMIC DNA]</scope>
</reference>
<proteinExistence type="predicted"/>
<protein>
    <submittedName>
        <fullName evidence="2">Uncharacterized protein</fullName>
    </submittedName>
</protein>
<feature type="non-terminal residue" evidence="2">
    <location>
        <position position="528"/>
    </location>
</feature>
<comment type="caution">
    <text evidence="2">The sequence shown here is derived from an EMBL/GenBank/DDBJ whole genome shotgun (WGS) entry which is preliminary data.</text>
</comment>
<dbReference type="EMBL" id="CAUYUJ010000558">
    <property type="protein sequence ID" value="CAK0791288.1"/>
    <property type="molecule type" value="Genomic_DNA"/>
</dbReference>
<sequence length="528" mass="56408">DPFGPQVDASFYIFIPIPRLLKDGAKMWRSASDIVLTDGSNGIAPAKYFMQSVTCCSAAALDIDDVLLGFALSSKPGRWRPAAKKFWRARGCIQHVLEPGRCLAGRQLRRLAGHMAPLLLLRRGPLGMLSTAASPRGRGAGAPAARRQFGDVQAAGGQPESTGCRGRRPLGPGDNASMMYAQEKGRASDFGMLPGRRAALAMLNPADGPARRARPAASRLSRRQRALCRPASEPLVAARAQGAAGAAFRPRVLQLLASWLAVGALPDWAAPARGATLADFPPRAFDRGVARATAELIGSALPRGPPQFRAALQRRCLPQLARAAAGWKRLQPPGSRPPLPELAARAAVAWPFLRGEGATAPAPRAAQINGPLGNASAPGNYASAAARATELGRPGMAWGVGRASALDLPRQQALARALARLRDGRPGRWRPFWGFDCGFLQRRFSPALHAAVLAAAMKGCHGRDSRVFVELLSGSGNLSRRLRQAGHAVIEWDMLRRPKLDLNRQVWALAGKFGIPVGEENLVSNWLR</sequence>
<evidence type="ECO:0000256" key="1">
    <source>
        <dbReference type="SAM" id="MobiDB-lite"/>
    </source>
</evidence>
<name>A0ABN9PLR1_9DINO</name>
<keyword evidence="3" id="KW-1185">Reference proteome</keyword>
<evidence type="ECO:0000313" key="3">
    <source>
        <dbReference type="Proteomes" id="UP001189429"/>
    </source>
</evidence>
<evidence type="ECO:0000313" key="2">
    <source>
        <dbReference type="EMBL" id="CAK0791288.1"/>
    </source>
</evidence>
<feature type="region of interest" description="Disordered" evidence="1">
    <location>
        <begin position="152"/>
        <end position="175"/>
    </location>
</feature>
<gene>
    <name evidence="2" type="ORF">PCOR1329_LOCUS2231</name>
</gene>
<accession>A0ABN9PLR1</accession>
<organism evidence="2 3">
    <name type="scientific">Prorocentrum cordatum</name>
    <dbReference type="NCBI Taxonomy" id="2364126"/>
    <lineage>
        <taxon>Eukaryota</taxon>
        <taxon>Sar</taxon>
        <taxon>Alveolata</taxon>
        <taxon>Dinophyceae</taxon>
        <taxon>Prorocentrales</taxon>
        <taxon>Prorocentraceae</taxon>
        <taxon>Prorocentrum</taxon>
    </lineage>
</organism>
<feature type="non-terminal residue" evidence="2">
    <location>
        <position position="1"/>
    </location>
</feature>